<protein>
    <submittedName>
        <fullName evidence="2">CRISPR-associated protein</fullName>
    </submittedName>
</protein>
<gene>
    <name evidence="2" type="ORF">Tsedi_00187</name>
</gene>
<evidence type="ECO:0000259" key="1">
    <source>
        <dbReference type="Pfam" id="PF09623"/>
    </source>
</evidence>
<proteinExistence type="predicted"/>
<sequence>MSGVGSRRVLLVVTGLSPQVVTETICALAVGHAGQPPWIPTEVHLITTTRGADNARLQLLHPVSGWFHRLRQDYGLPPIQFDESSIHLIERPDGTALDDIRDDDDNRLAADTITEWVRRLTQDPDSAVHASIAGGRKTMGFFLGYAMSLYGRAQDRLSHVLVSSPYESSPEFFYPTPQSQVIRRPGSANEVLDAAQARIWLGDIPFVRLRTALPRDMRERAHIAFAESVRAVQASVAPSLVLDRRQRLVLAGGVAIRLEPADLAFLAWALQRHLEGRPLQRHRRLNQAEARADAQEYLAQYARLGDDPADTDTRTHARLAKDRGLLMGFFDERRSRIKRAFTAALGEGRAQPYLLQRTGPRGGSEYRFSLDPSAITLR</sequence>
<keyword evidence="3" id="KW-1185">Reference proteome</keyword>
<dbReference type="NCBIfam" id="TIGR02584">
    <property type="entry name" value="cas_NE0113"/>
    <property type="match status" value="1"/>
</dbReference>
<comment type="caution">
    <text evidence="2">The sequence shown here is derived from an EMBL/GenBank/DDBJ whole genome shotgun (WGS) entry which is preliminary data.</text>
</comment>
<evidence type="ECO:0000313" key="3">
    <source>
        <dbReference type="Proteomes" id="UP000320225"/>
    </source>
</evidence>
<accession>A0A554WUV0</accession>
<dbReference type="AlphaFoldDB" id="A0A554WUV0"/>
<feature type="domain" description="CRISPR system ring nuclease SSO2081-like" evidence="1">
    <location>
        <begin position="17"/>
        <end position="233"/>
    </location>
</feature>
<dbReference type="InterPro" id="IPR019092">
    <property type="entry name" value="SSO2081-like_dom"/>
</dbReference>
<dbReference type="Pfam" id="PF09623">
    <property type="entry name" value="Cas_NE0113"/>
    <property type="match status" value="1"/>
</dbReference>
<dbReference type="Proteomes" id="UP000320225">
    <property type="component" value="Unassembled WGS sequence"/>
</dbReference>
<reference evidence="2 3" key="1">
    <citation type="submission" date="2019-07" db="EMBL/GenBank/DDBJ databases">
        <title>Tepidimonas sediminis YIM 72259 draft genome.</title>
        <authorList>
            <person name="Da Costa M.S."/>
            <person name="Froufe H.J.C."/>
            <person name="Egas C."/>
            <person name="Albuquerque L."/>
        </authorList>
    </citation>
    <scope>NUCLEOTIDE SEQUENCE [LARGE SCALE GENOMIC DNA]</scope>
    <source>
        <strain evidence="2 3">YIM 72259</strain>
    </source>
</reference>
<dbReference type="EMBL" id="VJND01000001">
    <property type="protein sequence ID" value="TSE27354.1"/>
    <property type="molecule type" value="Genomic_DNA"/>
</dbReference>
<organism evidence="2 3">
    <name type="scientific">Tepidimonas sediminis</name>
    <dbReference type="NCBI Taxonomy" id="2588941"/>
    <lineage>
        <taxon>Bacteria</taxon>
        <taxon>Pseudomonadati</taxon>
        <taxon>Pseudomonadota</taxon>
        <taxon>Betaproteobacteria</taxon>
        <taxon>Burkholderiales</taxon>
        <taxon>Tepidimonas</taxon>
    </lineage>
</organism>
<dbReference type="InterPro" id="IPR013413">
    <property type="entry name" value="CRISPR-assoc_prot_NE0113"/>
</dbReference>
<evidence type="ECO:0000313" key="2">
    <source>
        <dbReference type="EMBL" id="TSE27354.1"/>
    </source>
</evidence>
<name>A0A554WUV0_9BURK</name>